<dbReference type="EMBL" id="CM031832">
    <property type="protein sequence ID" value="KAG6701562.1"/>
    <property type="molecule type" value="Genomic_DNA"/>
</dbReference>
<proteinExistence type="predicted"/>
<evidence type="ECO:0000259" key="3">
    <source>
        <dbReference type="SMART" id="SM00382"/>
    </source>
</evidence>
<dbReference type="PANTHER" id="PTHR33463:SF215">
    <property type="entry name" value="NB-ARC DOMAIN DISEASE RESISTANCE PROTEIN"/>
    <property type="match status" value="1"/>
</dbReference>
<accession>A0A922EF89</accession>
<feature type="coiled-coil region" evidence="2">
    <location>
        <begin position="29"/>
        <end position="56"/>
    </location>
</feature>
<keyword evidence="2" id="KW-0175">Coiled coil</keyword>
<dbReference type="EMBL" id="CM031832">
    <property type="protein sequence ID" value="KAG6701563.1"/>
    <property type="molecule type" value="Genomic_DNA"/>
</dbReference>
<dbReference type="SMART" id="SM00382">
    <property type="entry name" value="AAA"/>
    <property type="match status" value="1"/>
</dbReference>
<evidence type="ECO:0000256" key="1">
    <source>
        <dbReference type="ARBA" id="ARBA00022821"/>
    </source>
</evidence>
<dbReference type="InterPro" id="IPR050905">
    <property type="entry name" value="Plant_NBS-LRR"/>
</dbReference>
<gene>
    <name evidence="4" type="ORF">I3842_08G171400</name>
</gene>
<dbReference type="Pfam" id="PF23247">
    <property type="entry name" value="LRR_RPS2"/>
    <property type="match status" value="5"/>
</dbReference>
<dbReference type="Proteomes" id="UP000811246">
    <property type="component" value="Chromosome 8"/>
</dbReference>
<evidence type="ECO:0000256" key="2">
    <source>
        <dbReference type="SAM" id="Coils"/>
    </source>
</evidence>
<comment type="caution">
    <text evidence="4">The sequence shown here is derived from an EMBL/GenBank/DDBJ whole genome shotgun (WGS) entry which is preliminary data.</text>
</comment>
<dbReference type="InterPro" id="IPR057135">
    <property type="entry name" value="At4g27190-like_LRR"/>
</dbReference>
<sequence length="2025" mass="230872">MEIVIAVVAKIVEYAIGPVGQWLCYSCHYNSNMENLKNLETTLRDAKNRVQRAVNAASNSGEEIEDDVNTWLTKVDGILHQLTIEKLDGGEVEAKSRNFNASCLNLKQRHQLSRKAKKLVGNIAELLKNVKYDTVSHCPPSQNMVPERSEDYMTFGSRELVMKGIKEALGDANINKVGVSGPPGVGKSTLMEEIRRQAREEWLFDEVALVIVTDSPNTSRIQVDIADMLNLKFEPNETEIKRADRLQRRLQKDNKILVILDDIWKKLDLKAIGIPSKGCKLLMTSRDQRVLDSHMGTERNFKLNILGEEEAWNLFEKMAGDSIKDDLDLRNVATKVAIECGGLPIALVTVSKALKGHNKLGIWKDALVQLRRPPPEHDTEIWSTMYSCIELSYKHLVSKEVQSLFLLCARQDYYISYRDLLRYGFGLCLFHGIVTLEDARNRLEILVSKLQDSGLLLQTSHSFKEFYMHDVVRHVATTIALNDHNMFVMRGDGGLTTWPNVDALKKCEALSIHGAHHSHKYPNKIECPKLRYFHVQCSYLNPPSSTSFQGMDKLEDIFFQGMDKLEVVSLTNVQLSSLLPLTNLQTLCLDGCELGDIHWIGKLKTLVILSLARSDISNLPREIESLTRLRLLDLSYCFRLRVIPPNVLSSLVDLEELYMRAIKVEWDVEGPYNEGKNASLAELKKLSHLTTLEIDILDANNLPEDLFAEKFERYQICIGDIREWGILFKERECSRTLILKVNMSFKLDFGIKMLLKRTEYLYLDGSNRTKSVLYELNREDFQKLKHLHIQNDDDIKHILELRTPAVAFPILQTFVLKYMIGLEEICQGNLTLASFKNLKVLEVANCEKLRFIFSSSIARGLSLLEKLNITRCKNVGAIFVKEEEDGIEDQGDMMLFGRLQNLVLEDLPKLVGFLSSKDSFMADCIETNSEGSNDLQLPLLHHDQVSFPSLQTLRMKGLPKIKYVWSCGQEPKTVIRCLEQLQVLEIEDCGVEEIVAVERGEAIAIRTSMFPQVTKLKFSNLPRLMWFYKGVHVSKWPMLKEMAIQGCHKVEIFASEVVSFEKAVEDQRQSEMSNIKQPFFSVDEHSFPSLKTLKISNMDLLEFIFGKLEGQNGKESQDLISPASGTEESGATTHFVSTLSFPSLKKLDITGMDKLEIVWQDQVAATSFPNIPNANNLLANFFSEKLERYRICIGVQSYHGNFMSRVLKLKLNLSFQLDVGIKMLMKRTEYLYLDEENSSKSVLYEVDREDFQQLKHLHIQNNDNIKHIFELGTSVVAFPVLETFVLKNMFSLEEISQGKLPFSSFKNLKVLKVHNCEKLRFIFSSSIARGLSLLKELRIKRCNNVGAIFVKEEEYGIEDQGDMMLFGRLQTLVLMDLPKLVGFLCAKDSFMTDCRETNSEGSHDLQLPLLHHDQVSFPSLQTLRMKGLPKIKYVWSCGQEPKTVIRCLEQLQVLEIEDCGVEEIVAFERGGEAVAIRTLMFPQVTKLKFRNLSRLKWFYKGVHVSKWPMLKKMKIERCEKVEIFASEVVSFGKTVEDQRQSEMSIKQPLFLVNELSFPSLEELLISNMDSLEIIFGKLEGQNGKEPQDLISPASGTEESGATTHFVSTLSFPSLKKLHIWKMDKLEIIWQDQVAATSFSNIQELIIVECAKLLHVFQSNLHTTTTLMQSLNSLRITDCDSLETIFRNMEGQNGKESQVLTAPSSGLEESIVREDGTTRHIEFPTLTKLSFVGLPKLKWIFKGVHTNLECPSLKQLQLGRFGQVINMNWASKFPRSSSSQENQLQTCIQQPIFVFDEGTFPNLEELSLNFCGRAKFPSRFSNFPAGPSFPMPTLLGLGVQSIGWEEIFSYELVDREIRLSSLFLGRLPMLIHLWKEDSTQPCQLFHNLEYLYVSRCGKLKNIVPSSVSLHNLTELEISDCHGLINLLTSSTAKTLVQLRNMTVIDCKRITEIVAMEDGEANVAITFNKLTSCDDDSWDDSWNSKQNLYCEDDLNTTIRCLWESNQYDTRLLFRERVENSEADEDHP</sequence>
<evidence type="ECO:0000313" key="5">
    <source>
        <dbReference type="Proteomes" id="UP000811246"/>
    </source>
</evidence>
<organism evidence="4 5">
    <name type="scientific">Carya illinoinensis</name>
    <name type="common">Pecan</name>
    <dbReference type="NCBI Taxonomy" id="32201"/>
    <lineage>
        <taxon>Eukaryota</taxon>
        <taxon>Viridiplantae</taxon>
        <taxon>Streptophyta</taxon>
        <taxon>Embryophyta</taxon>
        <taxon>Tracheophyta</taxon>
        <taxon>Spermatophyta</taxon>
        <taxon>Magnoliopsida</taxon>
        <taxon>eudicotyledons</taxon>
        <taxon>Gunneridae</taxon>
        <taxon>Pentapetalae</taxon>
        <taxon>rosids</taxon>
        <taxon>fabids</taxon>
        <taxon>Fagales</taxon>
        <taxon>Juglandaceae</taxon>
        <taxon>Carya</taxon>
    </lineage>
</organism>
<dbReference type="InterPro" id="IPR003593">
    <property type="entry name" value="AAA+_ATPase"/>
</dbReference>
<feature type="domain" description="AAA+ ATPase" evidence="3">
    <location>
        <begin position="173"/>
        <end position="306"/>
    </location>
</feature>
<name>A0A922EF89_CARIL</name>
<dbReference type="Pfam" id="PF00931">
    <property type="entry name" value="NB-ARC"/>
    <property type="match status" value="1"/>
</dbReference>
<protein>
    <recommendedName>
        <fullName evidence="3">AAA+ ATPase domain-containing protein</fullName>
    </recommendedName>
</protein>
<evidence type="ECO:0000313" key="4">
    <source>
        <dbReference type="EMBL" id="KAG6701562.1"/>
    </source>
</evidence>
<dbReference type="GO" id="GO:0043531">
    <property type="term" value="F:ADP binding"/>
    <property type="evidence" value="ECO:0007669"/>
    <property type="project" value="InterPro"/>
</dbReference>
<dbReference type="PANTHER" id="PTHR33463">
    <property type="entry name" value="NB-ARC DOMAIN-CONTAINING PROTEIN-RELATED"/>
    <property type="match status" value="1"/>
</dbReference>
<dbReference type="InterPro" id="IPR002182">
    <property type="entry name" value="NB-ARC"/>
</dbReference>
<keyword evidence="1" id="KW-0611">Plant defense</keyword>
<reference evidence="4" key="1">
    <citation type="submission" date="2021-01" db="EMBL/GenBank/DDBJ databases">
        <authorList>
            <person name="Lovell J.T."/>
            <person name="Bentley N."/>
            <person name="Bhattarai G."/>
            <person name="Jenkins J.W."/>
            <person name="Sreedasyam A."/>
            <person name="Alarcon Y."/>
            <person name="Bock C."/>
            <person name="Boston L."/>
            <person name="Carlson J."/>
            <person name="Cervantes K."/>
            <person name="Clermont K."/>
            <person name="Krom N."/>
            <person name="Kubenka K."/>
            <person name="Mamidi S."/>
            <person name="Mattison C."/>
            <person name="Monteros M."/>
            <person name="Pisani C."/>
            <person name="Plott C."/>
            <person name="Rajasekar S."/>
            <person name="Rhein H.S."/>
            <person name="Rohla C."/>
            <person name="Song M."/>
            <person name="Hilaire R.S."/>
            <person name="Shu S."/>
            <person name="Wells L."/>
            <person name="Wang X."/>
            <person name="Webber J."/>
            <person name="Heerema R.J."/>
            <person name="Klein P."/>
            <person name="Conner P."/>
            <person name="Grauke L."/>
            <person name="Grimwood J."/>
            <person name="Schmutz J."/>
            <person name="Randall J.J."/>
        </authorList>
    </citation>
    <scope>NUCLEOTIDE SEQUENCE</scope>
    <source>
        <tissue evidence="4">Leaf</tissue>
    </source>
</reference>